<feature type="transmembrane region" description="Helical" evidence="8">
    <location>
        <begin position="364"/>
        <end position="382"/>
    </location>
</feature>
<feature type="transmembrane region" description="Helical" evidence="8">
    <location>
        <begin position="403"/>
        <end position="427"/>
    </location>
</feature>
<evidence type="ECO:0000313" key="11">
    <source>
        <dbReference type="Proteomes" id="UP000244934"/>
    </source>
</evidence>
<dbReference type="AlphaFoldDB" id="A0A2R8CMK0"/>
<evidence type="ECO:0000256" key="4">
    <source>
        <dbReference type="ARBA" id="ARBA00022475"/>
    </source>
</evidence>
<evidence type="ECO:0000256" key="2">
    <source>
        <dbReference type="ARBA" id="ARBA00008537"/>
    </source>
</evidence>
<dbReference type="PROSITE" id="PS50850">
    <property type="entry name" value="MFS"/>
    <property type="match status" value="1"/>
</dbReference>
<feature type="transmembrane region" description="Helical" evidence="8">
    <location>
        <begin position="338"/>
        <end position="358"/>
    </location>
</feature>
<dbReference type="Pfam" id="PF07690">
    <property type="entry name" value="MFS_1"/>
    <property type="match status" value="1"/>
</dbReference>
<feature type="transmembrane region" description="Helical" evidence="8">
    <location>
        <begin position="273"/>
        <end position="298"/>
    </location>
</feature>
<accession>A0A2R8CMK0</accession>
<dbReference type="InterPro" id="IPR036259">
    <property type="entry name" value="MFS_trans_sf"/>
</dbReference>
<evidence type="ECO:0000313" key="10">
    <source>
        <dbReference type="EMBL" id="SPJ34130.1"/>
    </source>
</evidence>
<keyword evidence="6 8" id="KW-1133">Transmembrane helix</keyword>
<evidence type="ECO:0000256" key="6">
    <source>
        <dbReference type="ARBA" id="ARBA00022989"/>
    </source>
</evidence>
<keyword evidence="5 8" id="KW-0812">Transmembrane</keyword>
<protein>
    <submittedName>
        <fullName evidence="10">Riboflavin transporter RibZ</fullName>
    </submittedName>
</protein>
<proteinExistence type="inferred from homology"/>
<feature type="transmembrane region" description="Helical" evidence="8">
    <location>
        <begin position="57"/>
        <end position="81"/>
    </location>
</feature>
<name>A0A2R8CMK0_9GAMM</name>
<dbReference type="RefSeq" id="WP_243409199.1">
    <property type="nucleotide sequence ID" value="NZ_ONZI01000003.1"/>
</dbReference>
<dbReference type="Gene3D" id="1.20.1720.10">
    <property type="entry name" value="Multidrug resistance protein D"/>
    <property type="match status" value="1"/>
</dbReference>
<dbReference type="Gene3D" id="1.20.1250.20">
    <property type="entry name" value="MFS general substrate transporter like domains"/>
    <property type="match status" value="1"/>
</dbReference>
<keyword evidence="4" id="KW-1003">Cell membrane</keyword>
<organism evidence="10 11">
    <name type="scientific">Kushneria phyllosphaerae</name>
    <dbReference type="NCBI Taxonomy" id="2100822"/>
    <lineage>
        <taxon>Bacteria</taxon>
        <taxon>Pseudomonadati</taxon>
        <taxon>Pseudomonadota</taxon>
        <taxon>Gammaproteobacteria</taxon>
        <taxon>Oceanospirillales</taxon>
        <taxon>Halomonadaceae</taxon>
        <taxon>Kushneria</taxon>
    </lineage>
</organism>
<dbReference type="PRINTS" id="PR01036">
    <property type="entry name" value="TCRTETB"/>
</dbReference>
<keyword evidence="11" id="KW-1185">Reference proteome</keyword>
<feature type="transmembrane region" description="Helical" evidence="8">
    <location>
        <begin position="20"/>
        <end position="37"/>
    </location>
</feature>
<dbReference type="GO" id="GO:0005886">
    <property type="term" value="C:plasma membrane"/>
    <property type="evidence" value="ECO:0007669"/>
    <property type="project" value="UniProtKB-SubCell"/>
</dbReference>
<dbReference type="CDD" id="cd17321">
    <property type="entry name" value="MFS_MMR_MDR_like"/>
    <property type="match status" value="1"/>
</dbReference>
<feature type="transmembrane region" description="Helical" evidence="8">
    <location>
        <begin position="208"/>
        <end position="229"/>
    </location>
</feature>
<comment type="subcellular location">
    <subcellularLocation>
        <location evidence="1">Cell membrane</location>
        <topology evidence="1">Multi-pass membrane protein</topology>
    </subcellularLocation>
</comment>
<dbReference type="NCBIfam" id="TIGR00711">
    <property type="entry name" value="efflux_EmrB"/>
    <property type="match status" value="1"/>
</dbReference>
<dbReference type="InterPro" id="IPR004638">
    <property type="entry name" value="EmrB-like"/>
</dbReference>
<evidence type="ECO:0000256" key="3">
    <source>
        <dbReference type="ARBA" id="ARBA00022448"/>
    </source>
</evidence>
<reference evidence="11" key="1">
    <citation type="submission" date="2018-03" db="EMBL/GenBank/DDBJ databases">
        <authorList>
            <person name="Navarro De La Torre S."/>
        </authorList>
    </citation>
    <scope>NUCLEOTIDE SEQUENCE [LARGE SCALE GENOMIC DNA]</scope>
    <source>
        <strain evidence="11">EAod3</strain>
    </source>
</reference>
<feature type="transmembrane region" description="Helical" evidence="8">
    <location>
        <begin position="310"/>
        <end position="331"/>
    </location>
</feature>
<feature type="transmembrane region" description="Helical" evidence="8">
    <location>
        <begin position="439"/>
        <end position="461"/>
    </location>
</feature>
<sequence length="468" mass="49706">MKALLSWREGDDGLPPRQRILAMMVLMSGSLMAVLNINSVNIALPTIARELGVSSAASVWIINVYQLVGAASMLTFAALGYRIGRYRLYIGGMILFVLTSVMCALAPSLGWLIVFRAIQGLGSAAMMSIGPSMYRVIFPTRLLGQAMGLTALTVSLAVAGGPALGGLVLSVASWPWLFWINVPLGVAAIWLAIRALPQEQGSRYRFDVLGAVLSAVGLGAFVIMLDSIADMSRSGTVPVLLAVSVASLAGFIWRQRHFENPLLPLVIFRETRFSMAVMTSFFSFLAQSMAFISLPFLFQNVQGYTPLESAFLFTPWPLGVMIGAPLGGRLADRFSPPIISSIGLLLFMAGLGGLALLGDQPTTIDILWRSALCGLGFGLYQAPNNREMMGSLPKARSGSASGVLASVRTFGQSVGAALVALVLSGIMNATMDSAVTVSLALWMGMASALVALILSASRICVLKRQQTC</sequence>
<evidence type="ECO:0000256" key="8">
    <source>
        <dbReference type="SAM" id="Phobius"/>
    </source>
</evidence>
<keyword evidence="3" id="KW-0813">Transport</keyword>
<keyword evidence="7 8" id="KW-0472">Membrane</keyword>
<feature type="transmembrane region" description="Helical" evidence="8">
    <location>
        <begin position="88"/>
        <end position="107"/>
    </location>
</feature>
<evidence type="ECO:0000256" key="5">
    <source>
        <dbReference type="ARBA" id="ARBA00022692"/>
    </source>
</evidence>
<dbReference type="EMBL" id="ONZI01000003">
    <property type="protein sequence ID" value="SPJ34130.1"/>
    <property type="molecule type" value="Genomic_DNA"/>
</dbReference>
<dbReference type="PANTHER" id="PTHR42718:SF9">
    <property type="entry name" value="MAJOR FACILITATOR SUPERFAMILY MULTIDRUG TRANSPORTER MFSC"/>
    <property type="match status" value="1"/>
</dbReference>
<feature type="domain" description="Major facilitator superfamily (MFS) profile" evidence="9">
    <location>
        <begin position="22"/>
        <end position="458"/>
    </location>
</feature>
<dbReference type="GO" id="GO:0022857">
    <property type="term" value="F:transmembrane transporter activity"/>
    <property type="evidence" value="ECO:0007669"/>
    <property type="project" value="InterPro"/>
</dbReference>
<dbReference type="SUPFAM" id="SSF103473">
    <property type="entry name" value="MFS general substrate transporter"/>
    <property type="match status" value="1"/>
</dbReference>
<feature type="transmembrane region" description="Helical" evidence="8">
    <location>
        <begin position="176"/>
        <end position="196"/>
    </location>
</feature>
<gene>
    <name evidence="10" type="primary">ribZ</name>
    <name evidence="10" type="ORF">KSP9073_02163</name>
</gene>
<dbReference type="Proteomes" id="UP000244934">
    <property type="component" value="Unassembled WGS sequence"/>
</dbReference>
<evidence type="ECO:0000256" key="7">
    <source>
        <dbReference type="ARBA" id="ARBA00023136"/>
    </source>
</evidence>
<feature type="transmembrane region" description="Helical" evidence="8">
    <location>
        <begin position="235"/>
        <end position="253"/>
    </location>
</feature>
<dbReference type="PANTHER" id="PTHR42718">
    <property type="entry name" value="MAJOR FACILITATOR SUPERFAMILY MULTIDRUG TRANSPORTER MFSC"/>
    <property type="match status" value="1"/>
</dbReference>
<dbReference type="InterPro" id="IPR020846">
    <property type="entry name" value="MFS_dom"/>
</dbReference>
<feature type="transmembrane region" description="Helical" evidence="8">
    <location>
        <begin position="146"/>
        <end position="170"/>
    </location>
</feature>
<dbReference type="InterPro" id="IPR011701">
    <property type="entry name" value="MFS"/>
</dbReference>
<evidence type="ECO:0000259" key="9">
    <source>
        <dbReference type="PROSITE" id="PS50850"/>
    </source>
</evidence>
<evidence type="ECO:0000256" key="1">
    <source>
        <dbReference type="ARBA" id="ARBA00004651"/>
    </source>
</evidence>
<comment type="similarity">
    <text evidence="2">Belongs to the major facilitator superfamily. EmrB family.</text>
</comment>